<dbReference type="PANTHER" id="PTHR30621">
    <property type="entry name" value="GLUTAMINE SYNTHETASE ADENYLYLTRANSFERASE"/>
    <property type="match status" value="1"/>
</dbReference>
<dbReference type="EMBL" id="JAPDRN010000114">
    <property type="protein sequence ID" value="KAJ9621440.1"/>
    <property type="molecule type" value="Genomic_DNA"/>
</dbReference>
<feature type="region of interest" description="Disordered" evidence="7">
    <location>
        <begin position="11"/>
        <end position="34"/>
    </location>
</feature>
<dbReference type="Pfam" id="PF08335">
    <property type="entry name" value="GlnD_UR_UTase"/>
    <property type="match status" value="2"/>
</dbReference>
<keyword evidence="6" id="KW-0511">Multifunctional enzyme</keyword>
<dbReference type="Gene3D" id="3.30.460.10">
    <property type="entry name" value="Beta Polymerase, domain 2"/>
    <property type="match status" value="2"/>
</dbReference>
<evidence type="ECO:0000256" key="2">
    <source>
        <dbReference type="ARBA" id="ARBA00022695"/>
    </source>
</evidence>
<dbReference type="FunFam" id="1.20.120.330:FF:000005">
    <property type="entry name" value="Bifunctional glutamine synthetase adenylyltransferase/adenylyl-removing enzyme"/>
    <property type="match status" value="1"/>
</dbReference>
<dbReference type="InterPro" id="IPR005190">
    <property type="entry name" value="GlnE_rpt_dom"/>
</dbReference>
<dbReference type="CDD" id="cd05401">
    <property type="entry name" value="NT_GlnE_GlnD_like"/>
    <property type="match status" value="2"/>
</dbReference>
<evidence type="ECO:0000256" key="6">
    <source>
        <dbReference type="ARBA" id="ARBA00023268"/>
    </source>
</evidence>
<dbReference type="PANTHER" id="PTHR30621:SF0">
    <property type="entry name" value="BIFUNCTIONAL GLUTAMINE SYNTHETASE ADENYLYLTRANSFERASE_ADENYLYL-REMOVING ENZYME"/>
    <property type="match status" value="1"/>
</dbReference>
<feature type="domain" description="Glutamate-ammonia ligase adenylyltransferase repeated" evidence="8">
    <location>
        <begin position="586"/>
        <end position="830"/>
    </location>
</feature>
<feature type="domain" description="PII-uridylyltransferase/Glutamine-synthetase adenylyltransferase" evidence="9">
    <location>
        <begin position="335"/>
        <end position="473"/>
    </location>
</feature>
<dbReference type="Pfam" id="PF03710">
    <property type="entry name" value="GlnE"/>
    <property type="match status" value="2"/>
</dbReference>
<dbReference type="SUPFAM" id="SSF81301">
    <property type="entry name" value="Nucleotidyltransferase"/>
    <property type="match status" value="2"/>
</dbReference>
<evidence type="ECO:0000313" key="10">
    <source>
        <dbReference type="EMBL" id="KAJ9621440.1"/>
    </source>
</evidence>
<dbReference type="GO" id="GO:0000820">
    <property type="term" value="P:regulation of glutamine family amino acid metabolic process"/>
    <property type="evidence" value="ECO:0007669"/>
    <property type="project" value="TreeGrafter"/>
</dbReference>
<name>A0AA38XTI7_9EURO</name>
<feature type="domain" description="Glutamate-ammonia ligase adenylyltransferase repeated" evidence="8">
    <location>
        <begin position="81"/>
        <end position="313"/>
    </location>
</feature>
<comment type="caution">
    <text evidence="10">The sequence shown here is derived from an EMBL/GenBank/DDBJ whole genome shotgun (WGS) entry which is preliminary data.</text>
</comment>
<dbReference type="NCBIfam" id="NF008292">
    <property type="entry name" value="PRK11072.1"/>
    <property type="match status" value="1"/>
</dbReference>
<dbReference type="AlphaFoldDB" id="A0AA38XTI7"/>
<evidence type="ECO:0000259" key="9">
    <source>
        <dbReference type="Pfam" id="PF08335"/>
    </source>
</evidence>
<dbReference type="GO" id="GO:0008882">
    <property type="term" value="F:[glutamate-ammonia-ligase] adenylyltransferase activity"/>
    <property type="evidence" value="ECO:0007669"/>
    <property type="project" value="InterPro"/>
</dbReference>
<evidence type="ECO:0000256" key="4">
    <source>
        <dbReference type="ARBA" id="ARBA00022840"/>
    </source>
</evidence>
<dbReference type="InterPro" id="IPR023057">
    <property type="entry name" value="GlnE"/>
</dbReference>
<dbReference type="InterPro" id="IPR013546">
    <property type="entry name" value="PII_UdlTrfase/GS_AdlTrfase"/>
</dbReference>
<dbReference type="SUPFAM" id="SSF81593">
    <property type="entry name" value="Nucleotidyltransferase substrate binding subunit/domain"/>
    <property type="match status" value="2"/>
</dbReference>
<evidence type="ECO:0000256" key="5">
    <source>
        <dbReference type="ARBA" id="ARBA00022842"/>
    </source>
</evidence>
<keyword evidence="2" id="KW-0548">Nucleotidyltransferase</keyword>
<dbReference type="InterPro" id="IPR043519">
    <property type="entry name" value="NT_sf"/>
</dbReference>
<dbReference type="HAMAP" id="MF_00802">
    <property type="entry name" value="GlnE"/>
    <property type="match status" value="1"/>
</dbReference>
<accession>A0AA38XTI7</accession>
<gene>
    <name evidence="10" type="ORF">H2204_011875</name>
</gene>
<reference evidence="10" key="1">
    <citation type="submission" date="2022-10" db="EMBL/GenBank/DDBJ databases">
        <title>Culturing micro-colonial fungi from biological soil crusts in the Mojave desert and describing Neophaeococcomyces mojavensis, and introducing the new genera and species Taxawa tesnikishii.</title>
        <authorList>
            <person name="Kurbessoian T."/>
            <person name="Stajich J.E."/>
        </authorList>
    </citation>
    <scope>NUCLEOTIDE SEQUENCE</scope>
    <source>
        <strain evidence="10">TK_35</strain>
    </source>
</reference>
<dbReference type="FunFam" id="3.30.460.10:FF:000009">
    <property type="entry name" value="Bifunctional glutamine synthetase adenylyltransferase/adenylyl-removing enzyme"/>
    <property type="match status" value="1"/>
</dbReference>
<feature type="domain" description="PII-uridylyltransferase/Glutamine-synthetase adenylyltransferase" evidence="9">
    <location>
        <begin position="852"/>
        <end position="935"/>
    </location>
</feature>
<keyword evidence="3" id="KW-0547">Nucleotide-binding</keyword>
<proteinExistence type="inferred from homology"/>
<evidence type="ECO:0000259" key="8">
    <source>
        <dbReference type="Pfam" id="PF03710"/>
    </source>
</evidence>
<sequence>MNARCRGRILLPRAKGSDPTGHGNGSEPFAVGKGIRPRENQGMTFAPAELPAPLQPLVDRALARLTQAVPDPIPAELQPLLVQLAVSSDFAMDTLVRQPGLLAQLSAPGCPPLPAPVLDPLQPSDWPAQLRRWRTAMSTRLIWRDLAGLDDVPQTLAGATALAEDCLRLALDALQQEFALRHGVILDDHGQPQQLVVFGLGKLGGGELNFSSDVDLVYAYVQGGESDGPRALAAEEYFARLGQRLAKLLDETTVDGFSHRVDLRLRPFGSAGRVALSLAAMDQYFQREGRDWERYAWLKARAVAGDIAAGEAWLQTLRPFVYRRYLDFTALDGLREMKAAITAEVARREMHDDIKRGAGGIREIEFLCQALQLIRGGREPALRERRLLVALDALVAAGQIASDDGAALREAYLFLRRLENRLQMLRDAQTHVLPSDVLDRERIAVGLGYADWDALRAALAVQQQRVSTEFAALLAPRKGQAAPDALANYWRSLPEGSNAPLLAEAGFLDANGADQSLRDFAQGTGVKSLSDAARARLDRVLPALLHAATRSPQPDAALKRVLGLLQAVLRRTSYLALLDEQPSALARLVDVLARSALLAERLAAYPLLLDELLDVRVSGPMPDAAGMLAECQQVLTVEDPESALRWLNETRLALSFRMAMATLDGRQGAVDSTRQLAELAQAVVITVLAMAEADMQAAHGVIAGGRFAIIGYGSLGGLELGFGSDLDLVFLHDHPAGVEASDGARPLEPGRWYARLAQKVMALLAAVTAAGRLYDIDVRLRPDGGKGSLVSSLTSYTEYQRDRAWTWEHQALVRARGVAGDASLLQDFEQVRAQTLGRERDRATLYADVLKMRGRMRTELDRSDAARLDLKQGAGGVVDLEFLLQTGVLACSAQIPALLQPRATPALIDALAAAGFLPEATAQALHGAHATLLEVGLACTLDRRPRLAPTTPAIEDACAAISAACIAADLPFA</sequence>
<dbReference type="GO" id="GO:0005524">
    <property type="term" value="F:ATP binding"/>
    <property type="evidence" value="ECO:0007669"/>
    <property type="project" value="UniProtKB-KW"/>
</dbReference>
<dbReference type="Gene3D" id="1.20.120.330">
    <property type="entry name" value="Nucleotidyltransferases domain 2"/>
    <property type="match status" value="2"/>
</dbReference>
<dbReference type="Gene3D" id="1.20.120.1510">
    <property type="match status" value="1"/>
</dbReference>
<protein>
    <submittedName>
        <fullName evidence="10">Uncharacterized protein</fullName>
    </submittedName>
</protein>
<keyword evidence="5" id="KW-0460">Magnesium</keyword>
<evidence type="ECO:0000256" key="7">
    <source>
        <dbReference type="SAM" id="MobiDB-lite"/>
    </source>
</evidence>
<dbReference type="GO" id="GO:0005829">
    <property type="term" value="C:cytosol"/>
    <property type="evidence" value="ECO:0007669"/>
    <property type="project" value="TreeGrafter"/>
</dbReference>
<evidence type="ECO:0000256" key="1">
    <source>
        <dbReference type="ARBA" id="ARBA00022679"/>
    </source>
</evidence>
<evidence type="ECO:0000256" key="3">
    <source>
        <dbReference type="ARBA" id="ARBA00022741"/>
    </source>
</evidence>
<organism evidence="10">
    <name type="scientific">Knufia peltigerae</name>
    <dbReference type="NCBI Taxonomy" id="1002370"/>
    <lineage>
        <taxon>Eukaryota</taxon>
        <taxon>Fungi</taxon>
        <taxon>Dikarya</taxon>
        <taxon>Ascomycota</taxon>
        <taxon>Pezizomycotina</taxon>
        <taxon>Eurotiomycetes</taxon>
        <taxon>Chaetothyriomycetidae</taxon>
        <taxon>Chaetothyriales</taxon>
        <taxon>Trichomeriaceae</taxon>
        <taxon>Knufia</taxon>
    </lineage>
</organism>
<keyword evidence="1" id="KW-0808">Transferase</keyword>
<keyword evidence="4" id="KW-0067">ATP-binding</keyword>